<evidence type="ECO:0000259" key="13">
    <source>
        <dbReference type="Pfam" id="PF08451"/>
    </source>
</evidence>
<evidence type="ECO:0000256" key="8">
    <source>
        <dbReference type="ARBA" id="ARBA00022729"/>
    </source>
</evidence>
<feature type="domain" description="Adenosine/AMP deaminase N-terminal" evidence="13">
    <location>
        <begin position="16"/>
        <end position="102"/>
    </location>
</feature>
<dbReference type="Pfam" id="PF00962">
    <property type="entry name" value="A_deaminase"/>
    <property type="match status" value="1"/>
</dbReference>
<dbReference type="Pfam" id="PF08451">
    <property type="entry name" value="A_deaminase_N"/>
    <property type="match status" value="1"/>
</dbReference>
<gene>
    <name evidence="14" type="ORF">CEUTPL_LOCUS11468</name>
</gene>
<feature type="signal peptide" evidence="11">
    <location>
        <begin position="1"/>
        <end position="18"/>
    </location>
</feature>
<dbReference type="EC" id="3.5.4.4" evidence="4"/>
<feature type="chain" id="PRO_5040462282" description="Adenosine deaminase" evidence="11">
    <location>
        <begin position="19"/>
        <end position="497"/>
    </location>
</feature>
<evidence type="ECO:0000256" key="5">
    <source>
        <dbReference type="ARBA" id="ARBA00018099"/>
    </source>
</evidence>
<evidence type="ECO:0000256" key="4">
    <source>
        <dbReference type="ARBA" id="ARBA00012784"/>
    </source>
</evidence>
<keyword evidence="9" id="KW-0378">Hydrolase</keyword>
<dbReference type="AlphaFoldDB" id="A0A9N9MZX0"/>
<evidence type="ECO:0000313" key="14">
    <source>
        <dbReference type="EMBL" id="CAG9771025.1"/>
    </source>
</evidence>
<evidence type="ECO:0000259" key="12">
    <source>
        <dbReference type="Pfam" id="PF00962"/>
    </source>
</evidence>
<dbReference type="GO" id="GO:0006154">
    <property type="term" value="P:adenosine catabolic process"/>
    <property type="evidence" value="ECO:0007669"/>
    <property type="project" value="InterPro"/>
</dbReference>
<reference evidence="14" key="1">
    <citation type="submission" date="2022-01" db="EMBL/GenBank/DDBJ databases">
        <authorList>
            <person name="King R."/>
        </authorList>
    </citation>
    <scope>NUCLEOTIDE SEQUENCE</scope>
</reference>
<sequence>MFHLKLCFGLLLLYTINGSKLQYNDLKDYFKQRRQLIKKTESDSIGAKLNLTSEEEIVNNLLMLWKNQAFEEGMRQPEKFLAGRHFFDVKAEIEKTQIFKFIQKLPKGASLHSHDTALVCSEYIFENITFRDNLYAKNGSEIALQFSKTPPDSSWKPISWFRQNDNSFDQRLKQQITLFRTDPEVFYIQTNIWSVFESLFTTLTPLLTFEPVFRDYYYQALKELYEDNIKYLELRGILPTLYDLEGRTYGYEYLIKIYYETTQQFIKDYPDFWGVKFIFAPHRVTNNTEIEDHMNFIVAMNRKYPNFIAGFDLVGQEDTGTPLKSYIPALLEMKRATNLFFHAGETLWNGARIDENLIDAVLLNTSRIGHGYAVLKHPEVMKIVKERGIALEICPISNQVLGLVRDLRNHPANYLIAHNYPVVIAPDDPSFWGAKALSYDWYMAFMGMSSKHSDLRLLKQLAINSIVYSSMEEDLKNESLKKWTQDWEQFIKNVIFN</sequence>
<keyword evidence="15" id="KW-1185">Reference proteome</keyword>
<protein>
    <recommendedName>
        <fullName evidence="5">Adenosine deaminase</fullName>
        <ecNumber evidence="4">3.5.4.4</ecNumber>
    </recommendedName>
</protein>
<evidence type="ECO:0000256" key="11">
    <source>
        <dbReference type="SAM" id="SignalP"/>
    </source>
</evidence>
<evidence type="ECO:0000256" key="2">
    <source>
        <dbReference type="ARBA" id="ARBA00004613"/>
    </source>
</evidence>
<organism evidence="14 15">
    <name type="scientific">Ceutorhynchus assimilis</name>
    <name type="common">cabbage seed weevil</name>
    <dbReference type="NCBI Taxonomy" id="467358"/>
    <lineage>
        <taxon>Eukaryota</taxon>
        <taxon>Metazoa</taxon>
        <taxon>Ecdysozoa</taxon>
        <taxon>Arthropoda</taxon>
        <taxon>Hexapoda</taxon>
        <taxon>Insecta</taxon>
        <taxon>Pterygota</taxon>
        <taxon>Neoptera</taxon>
        <taxon>Endopterygota</taxon>
        <taxon>Coleoptera</taxon>
        <taxon>Polyphaga</taxon>
        <taxon>Cucujiformia</taxon>
        <taxon>Curculionidae</taxon>
        <taxon>Ceutorhynchinae</taxon>
        <taxon>Ceutorhynchus</taxon>
    </lineage>
</organism>
<evidence type="ECO:0000256" key="3">
    <source>
        <dbReference type="ARBA" id="ARBA00006083"/>
    </source>
</evidence>
<dbReference type="CDD" id="cd01321">
    <property type="entry name" value="ADGF"/>
    <property type="match status" value="1"/>
</dbReference>
<dbReference type="InterPro" id="IPR006330">
    <property type="entry name" value="Ado/ade_deaminase"/>
</dbReference>
<dbReference type="Proteomes" id="UP001152799">
    <property type="component" value="Chromosome 6"/>
</dbReference>
<feature type="domain" description="Adenosine deaminase" evidence="12">
    <location>
        <begin position="191"/>
        <end position="480"/>
    </location>
</feature>
<dbReference type="EMBL" id="OU892282">
    <property type="protein sequence ID" value="CAG9771025.1"/>
    <property type="molecule type" value="Genomic_DNA"/>
</dbReference>
<dbReference type="GO" id="GO:0046872">
    <property type="term" value="F:metal ion binding"/>
    <property type="evidence" value="ECO:0007669"/>
    <property type="project" value="UniProtKB-KW"/>
</dbReference>
<dbReference type="InterPro" id="IPR006331">
    <property type="entry name" value="ADGF"/>
</dbReference>
<evidence type="ECO:0000256" key="9">
    <source>
        <dbReference type="ARBA" id="ARBA00022801"/>
    </source>
</evidence>
<dbReference type="FunFam" id="3.20.20.140:FF:000017">
    <property type="entry name" value="Adenosine deaminase 2"/>
    <property type="match status" value="1"/>
</dbReference>
<evidence type="ECO:0000256" key="1">
    <source>
        <dbReference type="ARBA" id="ARBA00001947"/>
    </source>
</evidence>
<keyword evidence="6" id="KW-0964">Secreted</keyword>
<dbReference type="InterPro" id="IPR001365">
    <property type="entry name" value="A_deaminase_dom"/>
</dbReference>
<dbReference type="PANTHER" id="PTHR11409:SF39">
    <property type="entry name" value="ADENOSINE DEAMINASE 2"/>
    <property type="match status" value="1"/>
</dbReference>
<evidence type="ECO:0000313" key="15">
    <source>
        <dbReference type="Proteomes" id="UP001152799"/>
    </source>
</evidence>
<keyword evidence="8 11" id="KW-0732">Signal</keyword>
<name>A0A9N9MZX0_9CUCU</name>
<dbReference type="OrthoDB" id="7202371at2759"/>
<dbReference type="SUPFAM" id="SSF51556">
    <property type="entry name" value="Metallo-dependent hydrolases"/>
    <property type="match status" value="1"/>
</dbReference>
<dbReference type="InterPro" id="IPR013659">
    <property type="entry name" value="A_deaminase_N"/>
</dbReference>
<dbReference type="GO" id="GO:0004000">
    <property type="term" value="F:adenosine deaminase activity"/>
    <property type="evidence" value="ECO:0007669"/>
    <property type="project" value="InterPro"/>
</dbReference>
<dbReference type="NCBIfam" id="TIGR01431">
    <property type="entry name" value="adm_rel"/>
    <property type="match status" value="1"/>
</dbReference>
<evidence type="ECO:0000256" key="7">
    <source>
        <dbReference type="ARBA" id="ARBA00022723"/>
    </source>
</evidence>
<dbReference type="GO" id="GO:0046103">
    <property type="term" value="P:inosine biosynthetic process"/>
    <property type="evidence" value="ECO:0007669"/>
    <property type="project" value="TreeGrafter"/>
</dbReference>
<dbReference type="Gene3D" id="3.20.20.140">
    <property type="entry name" value="Metal-dependent hydrolases"/>
    <property type="match status" value="1"/>
</dbReference>
<dbReference type="InterPro" id="IPR032466">
    <property type="entry name" value="Metal_Hydrolase"/>
</dbReference>
<evidence type="ECO:0000256" key="10">
    <source>
        <dbReference type="ARBA" id="ARBA00047764"/>
    </source>
</evidence>
<comment type="subcellular location">
    <subcellularLocation>
        <location evidence="2">Secreted</location>
    </subcellularLocation>
</comment>
<comment type="similarity">
    <text evidence="3">Belongs to the metallo-dependent hydrolases superfamily. Adenosine and AMP deaminases family. ADGF subfamily.</text>
</comment>
<dbReference type="PANTHER" id="PTHR11409">
    <property type="entry name" value="ADENOSINE DEAMINASE"/>
    <property type="match status" value="1"/>
</dbReference>
<evidence type="ECO:0000256" key="6">
    <source>
        <dbReference type="ARBA" id="ARBA00022525"/>
    </source>
</evidence>
<proteinExistence type="inferred from homology"/>
<accession>A0A9N9MZX0</accession>
<dbReference type="GO" id="GO:0005615">
    <property type="term" value="C:extracellular space"/>
    <property type="evidence" value="ECO:0007669"/>
    <property type="project" value="InterPro"/>
</dbReference>
<keyword evidence="7" id="KW-0479">Metal-binding</keyword>
<comment type="catalytic activity">
    <reaction evidence="10">
        <text>adenosine + H2O + H(+) = inosine + NH4(+)</text>
        <dbReference type="Rhea" id="RHEA:24408"/>
        <dbReference type="ChEBI" id="CHEBI:15377"/>
        <dbReference type="ChEBI" id="CHEBI:15378"/>
        <dbReference type="ChEBI" id="CHEBI:16335"/>
        <dbReference type="ChEBI" id="CHEBI:17596"/>
        <dbReference type="ChEBI" id="CHEBI:28938"/>
        <dbReference type="EC" id="3.5.4.4"/>
    </reaction>
</comment>
<comment type="cofactor">
    <cofactor evidence="1">
        <name>Zn(2+)</name>
        <dbReference type="ChEBI" id="CHEBI:29105"/>
    </cofactor>
</comment>